<dbReference type="AlphaFoldDB" id="A0A090ESY2"/>
<accession>A0A090ESY2</accession>
<sequence>MALILKYGNDPSALDREAAKLKREAENTGN</sequence>
<dbReference type="EMBL" id="CCMZ01000006">
    <property type="protein sequence ID" value="CDX13436.1"/>
    <property type="molecule type" value="Genomic_DNA"/>
</dbReference>
<evidence type="ECO:0000313" key="4">
    <source>
        <dbReference type="Proteomes" id="UP000046373"/>
    </source>
</evidence>
<reference evidence="3" key="1">
    <citation type="submission" date="2014-08" db="EMBL/GenBank/DDBJ databases">
        <authorList>
            <person name="Moulin L."/>
        </authorList>
    </citation>
    <scope>NUCLEOTIDE SEQUENCE [LARGE SCALE GENOMIC DNA]</scope>
</reference>
<dbReference type="EMBL" id="CCNB01000007">
    <property type="protein sequence ID" value="CDX32331.1"/>
    <property type="molecule type" value="Genomic_DNA"/>
</dbReference>
<protein>
    <submittedName>
        <fullName evidence="2">Uncharacterized protein</fullName>
    </submittedName>
</protein>
<dbReference type="Proteomes" id="UP000046373">
    <property type="component" value="Unassembled WGS sequence"/>
</dbReference>
<reference evidence="2 4" key="2">
    <citation type="submission" date="2014-08" db="EMBL/GenBank/DDBJ databases">
        <authorList>
            <person name="Moulin Lionel"/>
        </authorList>
    </citation>
    <scope>NUCLEOTIDE SEQUENCE [LARGE SCALE GENOMIC DNA]</scope>
</reference>
<evidence type="ECO:0000313" key="1">
    <source>
        <dbReference type="EMBL" id="CDX13436.1"/>
    </source>
</evidence>
<keyword evidence="3" id="KW-1185">Reference proteome</keyword>
<evidence type="ECO:0000313" key="2">
    <source>
        <dbReference type="EMBL" id="CDX32331.1"/>
    </source>
</evidence>
<dbReference type="Proteomes" id="UP000045285">
    <property type="component" value="Unassembled WGS sequence"/>
</dbReference>
<organism evidence="2 4">
    <name type="scientific">Mesorhizobium plurifarium</name>
    <dbReference type="NCBI Taxonomy" id="69974"/>
    <lineage>
        <taxon>Bacteria</taxon>
        <taxon>Pseudomonadati</taxon>
        <taxon>Pseudomonadota</taxon>
        <taxon>Alphaproteobacteria</taxon>
        <taxon>Hyphomicrobiales</taxon>
        <taxon>Phyllobacteriaceae</taxon>
        <taxon>Mesorhizobium</taxon>
    </lineage>
</organism>
<gene>
    <name evidence="1" type="ORF">MPL3356_140199</name>
    <name evidence="2" type="ORF">MPLDJ20_150118</name>
</gene>
<evidence type="ECO:0000313" key="3">
    <source>
        <dbReference type="Proteomes" id="UP000045285"/>
    </source>
</evidence>
<proteinExistence type="predicted"/>
<name>A0A090ESY2_MESPL</name>